<organism evidence="1 2">
    <name type="scientific">Dermacentor silvarum</name>
    <name type="common">Tick</name>
    <dbReference type="NCBI Taxonomy" id="543639"/>
    <lineage>
        <taxon>Eukaryota</taxon>
        <taxon>Metazoa</taxon>
        <taxon>Ecdysozoa</taxon>
        <taxon>Arthropoda</taxon>
        <taxon>Chelicerata</taxon>
        <taxon>Arachnida</taxon>
        <taxon>Acari</taxon>
        <taxon>Parasitiformes</taxon>
        <taxon>Ixodida</taxon>
        <taxon>Ixodoidea</taxon>
        <taxon>Ixodidae</taxon>
        <taxon>Rhipicephalinae</taxon>
        <taxon>Dermacentor</taxon>
    </lineage>
</organism>
<keyword evidence="2" id="KW-1185">Reference proteome</keyword>
<sequence length="566" mass="62539">MELTGMAAKSAVGLLLVIALTVVADEVHVERDTTEGRVRGKVVHVLDNKAVEEYRGIPFAEPPVGKLRFRPPQPKAPWQDTLDATSGSTACTQVEMPMVPMGNVTFTEDCLYLNVWVPERAMNPGSKRPVLVWIHGGGFTFGSANQWEYNGAVLAATTNVLVVSMNYRLGILGFLSANSPEAPGNVGLLDQVAVLKWVQRNIESFGGDPDLVTLFGESAGAMSAHAHVMSPMSEGLFKRAVLMSGTMYNIDMWDMVHESMVKGNKVANIVGCSKGGNIDLSSNAEDIIDCFRKKSADELVKAAVESVAPKMVPFLPIYHDAFLPRMPLVAMNRGFFAPVDILAGVTSDEGALLVLFPPQPNLLPEDLDASGPENLEDSLRAVVSTWVKESIPDIEDKYTDDAPEGDKNALRRQHLDYVSDRLFNCPLRFTAEKHSERGNRVFAYIFGHKYDAFNLPAWMGVPHATELQFAFGVPYAAQSDSPNGRMSEAFMRMLASFGESGFVPFSVFILIAYQPVFLLWVPELPNKQKWPKYTKRSPTMVLMDNNNFSETKGFRAKQCERWKSLF</sequence>
<proteinExistence type="predicted"/>
<dbReference type="Proteomes" id="UP000821865">
    <property type="component" value="Chromosome 9"/>
</dbReference>
<reference evidence="1" key="1">
    <citation type="submission" date="2020-05" db="EMBL/GenBank/DDBJ databases">
        <title>Large-scale comparative analyses of tick genomes elucidate their genetic diversity and vector capacities.</title>
        <authorList>
            <person name="Jia N."/>
            <person name="Wang J."/>
            <person name="Shi W."/>
            <person name="Du L."/>
            <person name="Sun Y."/>
            <person name="Zhan W."/>
            <person name="Jiang J."/>
            <person name="Wang Q."/>
            <person name="Zhang B."/>
            <person name="Ji P."/>
            <person name="Sakyi L.B."/>
            <person name="Cui X."/>
            <person name="Yuan T."/>
            <person name="Jiang B."/>
            <person name="Yang W."/>
            <person name="Lam T.T.-Y."/>
            <person name="Chang Q."/>
            <person name="Ding S."/>
            <person name="Wang X."/>
            <person name="Zhu J."/>
            <person name="Ruan X."/>
            <person name="Zhao L."/>
            <person name="Wei J."/>
            <person name="Que T."/>
            <person name="Du C."/>
            <person name="Cheng J."/>
            <person name="Dai P."/>
            <person name="Han X."/>
            <person name="Huang E."/>
            <person name="Gao Y."/>
            <person name="Liu J."/>
            <person name="Shao H."/>
            <person name="Ye R."/>
            <person name="Li L."/>
            <person name="Wei W."/>
            <person name="Wang X."/>
            <person name="Wang C."/>
            <person name="Yang T."/>
            <person name="Huo Q."/>
            <person name="Li W."/>
            <person name="Guo W."/>
            <person name="Chen H."/>
            <person name="Zhou L."/>
            <person name="Ni X."/>
            <person name="Tian J."/>
            <person name="Zhou Y."/>
            <person name="Sheng Y."/>
            <person name="Liu T."/>
            <person name="Pan Y."/>
            <person name="Xia L."/>
            <person name="Li J."/>
            <person name="Zhao F."/>
            <person name="Cao W."/>
        </authorList>
    </citation>
    <scope>NUCLEOTIDE SEQUENCE</scope>
    <source>
        <strain evidence="1">Dsil-2018</strain>
    </source>
</reference>
<gene>
    <name evidence="1" type="ORF">HPB49_007923</name>
</gene>
<name>A0ACB8C2M8_DERSI</name>
<accession>A0ACB8C2M8</accession>
<evidence type="ECO:0000313" key="1">
    <source>
        <dbReference type="EMBL" id="KAH7933081.1"/>
    </source>
</evidence>
<evidence type="ECO:0000313" key="2">
    <source>
        <dbReference type="Proteomes" id="UP000821865"/>
    </source>
</evidence>
<protein>
    <submittedName>
        <fullName evidence="1">Uncharacterized protein</fullName>
    </submittedName>
</protein>
<dbReference type="EMBL" id="CM023478">
    <property type="protein sequence ID" value="KAH7933081.1"/>
    <property type="molecule type" value="Genomic_DNA"/>
</dbReference>
<comment type="caution">
    <text evidence="1">The sequence shown here is derived from an EMBL/GenBank/DDBJ whole genome shotgun (WGS) entry which is preliminary data.</text>
</comment>